<feature type="chain" id="PRO_5045491671" description="Secreted protein" evidence="2">
    <location>
        <begin position="26"/>
        <end position="145"/>
    </location>
</feature>
<feature type="signal peptide" evidence="2">
    <location>
        <begin position="1"/>
        <end position="25"/>
    </location>
</feature>
<accession>A0ABU8T914</accession>
<dbReference type="RefSeq" id="WP_340291571.1">
    <property type="nucleotide sequence ID" value="NZ_JBBJUP010000012.1"/>
</dbReference>
<proteinExistence type="predicted"/>
<comment type="caution">
    <text evidence="3">The sequence shown here is derived from an EMBL/GenBank/DDBJ whole genome shotgun (WGS) entry which is preliminary data.</text>
</comment>
<reference evidence="3 4" key="1">
    <citation type="submission" date="2024-03" db="EMBL/GenBank/DDBJ databases">
        <title>Draft genome sequence of Pseudonocardia sp. DW16-2.</title>
        <authorList>
            <person name="Duangmal K."/>
        </authorList>
    </citation>
    <scope>NUCLEOTIDE SEQUENCE [LARGE SCALE GENOMIC DNA]</scope>
    <source>
        <strain evidence="3 4">DW16-2</strain>
    </source>
</reference>
<feature type="region of interest" description="Disordered" evidence="1">
    <location>
        <begin position="113"/>
        <end position="145"/>
    </location>
</feature>
<gene>
    <name evidence="3" type="ORF">WJX68_15965</name>
</gene>
<sequence>MLKKAGIVVAAGAASLVALSPLAFAGEHGDTHIKDSGNTKSHENYFSGNKAKAGTVEDSEGVAQENSAGLVNLSGNNVNVSPQACGTAFNGNSLIQGALGGLMDNEAYNKSGVESDNSVDCTNAADNGDKTDIDTTGGHHHGGGK</sequence>
<keyword evidence="2" id="KW-0732">Signal</keyword>
<evidence type="ECO:0000313" key="3">
    <source>
        <dbReference type="EMBL" id="MEJ8280439.1"/>
    </source>
</evidence>
<evidence type="ECO:0000256" key="1">
    <source>
        <dbReference type="SAM" id="MobiDB-lite"/>
    </source>
</evidence>
<evidence type="ECO:0000313" key="4">
    <source>
        <dbReference type="Proteomes" id="UP001364211"/>
    </source>
</evidence>
<dbReference type="Proteomes" id="UP001364211">
    <property type="component" value="Unassembled WGS sequence"/>
</dbReference>
<organism evidence="3 4">
    <name type="scientific">Pseudonocardia spirodelae</name>
    <dbReference type="NCBI Taxonomy" id="3133431"/>
    <lineage>
        <taxon>Bacteria</taxon>
        <taxon>Bacillati</taxon>
        <taxon>Actinomycetota</taxon>
        <taxon>Actinomycetes</taxon>
        <taxon>Pseudonocardiales</taxon>
        <taxon>Pseudonocardiaceae</taxon>
        <taxon>Pseudonocardia</taxon>
    </lineage>
</organism>
<keyword evidence="4" id="KW-1185">Reference proteome</keyword>
<feature type="compositionally biased region" description="Polar residues" evidence="1">
    <location>
        <begin position="113"/>
        <end position="125"/>
    </location>
</feature>
<protein>
    <recommendedName>
        <fullName evidence="5">Secreted protein</fullName>
    </recommendedName>
</protein>
<evidence type="ECO:0000256" key="2">
    <source>
        <dbReference type="SAM" id="SignalP"/>
    </source>
</evidence>
<dbReference type="EMBL" id="JBBJUP010000012">
    <property type="protein sequence ID" value="MEJ8280439.1"/>
    <property type="molecule type" value="Genomic_DNA"/>
</dbReference>
<evidence type="ECO:0008006" key="5">
    <source>
        <dbReference type="Google" id="ProtNLM"/>
    </source>
</evidence>
<name>A0ABU8T914_9PSEU</name>